<sequence>MTDLFWECEYFFVPMEYYLRLKDIYPQVDVERELNNMYMWLDANPRKRKKNYKRFIVNWLNHARGNPQPIYLTYLTGKRKEAAILLEIKKIEEANPNVASQVNRDIIRNMAVNELKKKGIIE</sequence>
<proteinExistence type="predicted"/>
<gene>
    <name evidence="1" type="ORF">MM415B01405_0021</name>
</gene>
<evidence type="ECO:0000313" key="1">
    <source>
        <dbReference type="EMBL" id="QJA58826.1"/>
    </source>
</evidence>
<name>A0A6M3IMX1_9ZZZZ</name>
<accession>A0A6M3IMX1</accession>
<reference evidence="1" key="1">
    <citation type="submission" date="2020-03" db="EMBL/GenBank/DDBJ databases">
        <title>The deep terrestrial virosphere.</title>
        <authorList>
            <person name="Holmfeldt K."/>
            <person name="Nilsson E."/>
            <person name="Simone D."/>
            <person name="Lopez-Fernandez M."/>
            <person name="Wu X."/>
            <person name="de Brujin I."/>
            <person name="Lundin D."/>
            <person name="Andersson A."/>
            <person name="Bertilsson S."/>
            <person name="Dopson M."/>
        </authorList>
    </citation>
    <scope>NUCLEOTIDE SEQUENCE</scope>
    <source>
        <strain evidence="1">MM415B01405</strain>
    </source>
</reference>
<dbReference type="EMBL" id="MT141340">
    <property type="protein sequence ID" value="QJA58826.1"/>
    <property type="molecule type" value="Genomic_DNA"/>
</dbReference>
<protein>
    <submittedName>
        <fullName evidence="1">Uncharacterized protein</fullName>
    </submittedName>
</protein>
<organism evidence="1">
    <name type="scientific">viral metagenome</name>
    <dbReference type="NCBI Taxonomy" id="1070528"/>
    <lineage>
        <taxon>unclassified sequences</taxon>
        <taxon>metagenomes</taxon>
        <taxon>organismal metagenomes</taxon>
    </lineage>
</organism>
<dbReference type="AlphaFoldDB" id="A0A6M3IMX1"/>